<keyword evidence="4 6" id="KW-1133">Transmembrane helix</keyword>
<evidence type="ECO:0000256" key="6">
    <source>
        <dbReference type="SAM" id="Phobius"/>
    </source>
</evidence>
<feature type="domain" description="ABC3 transporter permease C-terminal" evidence="7">
    <location>
        <begin position="656"/>
        <end position="768"/>
    </location>
</feature>
<evidence type="ECO:0000256" key="1">
    <source>
        <dbReference type="ARBA" id="ARBA00004651"/>
    </source>
</evidence>
<dbReference type="Pfam" id="PF12704">
    <property type="entry name" value="MacB_PCD"/>
    <property type="match status" value="1"/>
</dbReference>
<organism evidence="9 10">
    <name type="scientific">Sphingobacterium oryzagri</name>
    <dbReference type="NCBI Taxonomy" id="3025669"/>
    <lineage>
        <taxon>Bacteria</taxon>
        <taxon>Pseudomonadati</taxon>
        <taxon>Bacteroidota</taxon>
        <taxon>Sphingobacteriia</taxon>
        <taxon>Sphingobacteriales</taxon>
        <taxon>Sphingobacteriaceae</taxon>
        <taxon>Sphingobacterium</taxon>
    </lineage>
</organism>
<feature type="transmembrane region" description="Helical" evidence="6">
    <location>
        <begin position="740"/>
        <end position="759"/>
    </location>
</feature>
<keyword evidence="3 6" id="KW-0812">Transmembrane</keyword>
<feature type="transmembrane region" description="Helical" evidence="6">
    <location>
        <begin position="654"/>
        <end position="679"/>
    </location>
</feature>
<evidence type="ECO:0000256" key="2">
    <source>
        <dbReference type="ARBA" id="ARBA00022475"/>
    </source>
</evidence>
<evidence type="ECO:0000313" key="9">
    <source>
        <dbReference type="EMBL" id="WDF68037.1"/>
    </source>
</evidence>
<feature type="transmembrane region" description="Helical" evidence="6">
    <location>
        <begin position="394"/>
        <end position="415"/>
    </location>
</feature>
<protein>
    <submittedName>
        <fullName evidence="9">ABC transporter permease</fullName>
    </submittedName>
</protein>
<evidence type="ECO:0000259" key="7">
    <source>
        <dbReference type="Pfam" id="PF02687"/>
    </source>
</evidence>
<feature type="transmembrane region" description="Helical" evidence="6">
    <location>
        <begin position="705"/>
        <end position="728"/>
    </location>
</feature>
<dbReference type="InterPro" id="IPR025857">
    <property type="entry name" value="MacB_PCD"/>
</dbReference>
<keyword evidence="2" id="KW-1003">Cell membrane</keyword>
<evidence type="ECO:0000259" key="8">
    <source>
        <dbReference type="Pfam" id="PF12704"/>
    </source>
</evidence>
<name>A0ABY7WHM0_9SPHI</name>
<gene>
    <name evidence="9" type="ORF">PQ465_17285</name>
</gene>
<dbReference type="Proteomes" id="UP001221558">
    <property type="component" value="Chromosome"/>
</dbReference>
<comment type="subcellular location">
    <subcellularLocation>
        <location evidence="1">Cell membrane</location>
        <topology evidence="1">Multi-pass membrane protein</topology>
    </subcellularLocation>
</comment>
<sequence length="776" mass="86037">MVNILGLSLGFAGFILSYQYINRETSYDRWNTHADDIFLVGLSLEGNHSDQTPAALAGAIQDNLPEVLRAGRKINYFYGDYPIFGQETVYVKKAVAIDSAAARIFEVEPQHGALYKFPEQHEATLVTAALAKQLFPSDSTFDAPKKVPVMVLNMGMEETIYGVSKNKGLSILDFDLLFIREMGAERDLYTYQTYIQVKPGTDISLLTTKINTLYQEKIAKQADVTASTFSNGSIYLDPLANLHLRPRHGSNSTYLAVWILGILSIIILALAAANFTNLTLAQADKRAKEIALKKVFGNNRFSIASQFLIEVWLQCVLAAAIALIFLRFTGNILQKWYTDDIGHYIFNGTTYMQLAVALVLTSLVAGTYPALALSGYKPVNMLKGSLISNPKQSFLKNTLLIFQFVIAVIFITAAVTVEKQLDFMQHTEKGFDPGQVINFKSVGLYYDAKLDGTFQDFKSRLAQNPSIAYVAAASNIPGGADAPPKKQFIHIDQKVEMDHVGIDVDYFNTLAIQTIQGTTAITLQQVQADSSKNYAVINETAAQKLGLANPLGTKISGCKTNFTIVGVVSDVKAYGFENRVAPTLYSFKDECGPGHMKISLLVKAKNGQNKEAIKAVEDEWQKNPNAEALPLDYNFMDQQYAALHARQERLSQALLAFTALSLVIALMGLFSMSVFQISARRKELSIRRLLGASVTTLFLQLNRGFFKIIIISLFVAAPISYLLLYLWLTNFAYQVPINGWIFIWIIGFFMLTCALTVSYQSIKAARSKPINSLRDE</sequence>
<reference evidence="9 10" key="1">
    <citation type="submission" date="2023-02" db="EMBL/GenBank/DDBJ databases">
        <title>Genome sequence of Sphingobacterium sp. KACC 22765.</title>
        <authorList>
            <person name="Kim S."/>
            <person name="Heo J."/>
            <person name="Kwon S.-W."/>
        </authorList>
    </citation>
    <scope>NUCLEOTIDE SEQUENCE [LARGE SCALE GENOMIC DNA]</scope>
    <source>
        <strain evidence="9 10">KACC 22765</strain>
    </source>
</reference>
<feature type="transmembrane region" description="Helical" evidence="6">
    <location>
        <begin position="255"/>
        <end position="280"/>
    </location>
</feature>
<proteinExistence type="predicted"/>
<feature type="domain" description="ABC3 transporter permease C-terminal" evidence="7">
    <location>
        <begin position="262"/>
        <end position="376"/>
    </location>
</feature>
<feature type="domain" description="MacB-like periplasmic core" evidence="8">
    <location>
        <begin position="405"/>
        <end position="615"/>
    </location>
</feature>
<accession>A0ABY7WHM0</accession>
<dbReference type="PANTHER" id="PTHR30572">
    <property type="entry name" value="MEMBRANE COMPONENT OF TRANSPORTER-RELATED"/>
    <property type="match status" value="1"/>
</dbReference>
<keyword evidence="5 6" id="KW-0472">Membrane</keyword>
<dbReference type="EMBL" id="CP117880">
    <property type="protein sequence ID" value="WDF68037.1"/>
    <property type="molecule type" value="Genomic_DNA"/>
</dbReference>
<dbReference type="RefSeq" id="WP_274266774.1">
    <property type="nucleotide sequence ID" value="NZ_CP117880.1"/>
</dbReference>
<dbReference type="InterPro" id="IPR003838">
    <property type="entry name" value="ABC3_permease_C"/>
</dbReference>
<evidence type="ECO:0000313" key="10">
    <source>
        <dbReference type="Proteomes" id="UP001221558"/>
    </source>
</evidence>
<dbReference type="PANTHER" id="PTHR30572:SF18">
    <property type="entry name" value="ABC-TYPE MACROLIDE FAMILY EXPORT SYSTEM PERMEASE COMPONENT 2"/>
    <property type="match status" value="1"/>
</dbReference>
<evidence type="ECO:0000256" key="5">
    <source>
        <dbReference type="ARBA" id="ARBA00023136"/>
    </source>
</evidence>
<feature type="transmembrane region" description="Helical" evidence="6">
    <location>
        <begin position="301"/>
        <end position="330"/>
    </location>
</feature>
<dbReference type="InterPro" id="IPR050250">
    <property type="entry name" value="Macrolide_Exporter_MacB"/>
</dbReference>
<keyword evidence="10" id="KW-1185">Reference proteome</keyword>
<evidence type="ECO:0000256" key="4">
    <source>
        <dbReference type="ARBA" id="ARBA00022989"/>
    </source>
</evidence>
<evidence type="ECO:0000256" key="3">
    <source>
        <dbReference type="ARBA" id="ARBA00022692"/>
    </source>
</evidence>
<feature type="transmembrane region" description="Helical" evidence="6">
    <location>
        <begin position="350"/>
        <end position="373"/>
    </location>
</feature>
<dbReference type="Pfam" id="PF02687">
    <property type="entry name" value="FtsX"/>
    <property type="match status" value="2"/>
</dbReference>